<accession>A0A101FHQ1</accession>
<dbReference type="EMBL" id="LGFO01000005">
    <property type="protein sequence ID" value="KUK37199.1"/>
    <property type="molecule type" value="Genomic_DNA"/>
</dbReference>
<evidence type="ECO:0000259" key="1">
    <source>
        <dbReference type="Pfam" id="PF00329"/>
    </source>
</evidence>
<protein>
    <submittedName>
        <fullName evidence="2">Putative ech hydrogenase subunit D</fullName>
    </submittedName>
</protein>
<dbReference type="AlphaFoldDB" id="A0A101FHQ1"/>
<reference evidence="3" key="1">
    <citation type="journal article" date="2015" name="MBio">
        <title>Genome-Resolved Metagenomic Analysis Reveals Roles for Candidate Phyla and Other Microbial Community Members in Biogeochemical Transformations in Oil Reservoirs.</title>
        <authorList>
            <person name="Hu P."/>
            <person name="Tom L."/>
            <person name="Singh A."/>
            <person name="Thomas B.C."/>
            <person name="Baker B.J."/>
            <person name="Piceno Y.M."/>
            <person name="Andersen G.L."/>
            <person name="Banfield J.F."/>
        </authorList>
    </citation>
    <scope>NUCLEOTIDE SEQUENCE [LARGE SCALE GENOMIC DNA]</scope>
</reference>
<gene>
    <name evidence="2" type="ORF">XD66_0096</name>
</gene>
<dbReference type="Pfam" id="PF00329">
    <property type="entry name" value="Complex1_30kDa"/>
    <property type="match status" value="1"/>
</dbReference>
<organism evidence="2 3">
    <name type="scientific">Thermacetogenium phaeum</name>
    <dbReference type="NCBI Taxonomy" id="85874"/>
    <lineage>
        <taxon>Bacteria</taxon>
        <taxon>Bacillati</taxon>
        <taxon>Bacillota</taxon>
        <taxon>Clostridia</taxon>
        <taxon>Thermoanaerobacterales</taxon>
        <taxon>Thermoanaerobacteraceae</taxon>
        <taxon>Thermacetogenium</taxon>
    </lineage>
</organism>
<dbReference type="PIRSF" id="PIRSF036585">
    <property type="entry name" value="EchD"/>
    <property type="match status" value="1"/>
</dbReference>
<dbReference type="InterPro" id="IPR001268">
    <property type="entry name" value="NADH_UbQ_OxRdtase_30kDa_su"/>
</dbReference>
<feature type="domain" description="NADH:ubiquinone oxidoreductase 30kDa subunit" evidence="1">
    <location>
        <begin position="10"/>
        <end position="117"/>
    </location>
</feature>
<sequence>MIENIKEIGKDDLLKEVQKFADAKARFVTAVCSDLGDNLEVTYYFNYSPGMDMAGLRIVVGKDEEVPSITGIYLTAVLIENEMSELFGLKVKGMAIDFGGHMLLGKDSPVLPMLKDRAAGGKGGE</sequence>
<comment type="caution">
    <text evidence="2">The sequence shown here is derived from an EMBL/GenBank/DDBJ whole genome shotgun (WGS) entry which is preliminary data.</text>
</comment>
<dbReference type="Gene3D" id="3.30.460.80">
    <property type="entry name" value="NADH:ubiquinone oxidoreductase, 30kDa subunit"/>
    <property type="match status" value="1"/>
</dbReference>
<dbReference type="InterPro" id="IPR037232">
    <property type="entry name" value="NADH_quin_OxRdtase_su_C/D-like"/>
</dbReference>
<evidence type="ECO:0000313" key="3">
    <source>
        <dbReference type="Proteomes" id="UP000053326"/>
    </source>
</evidence>
<proteinExistence type="predicted"/>
<dbReference type="SUPFAM" id="SSF143243">
    <property type="entry name" value="Nqo5-like"/>
    <property type="match status" value="1"/>
</dbReference>
<evidence type="ECO:0000313" key="2">
    <source>
        <dbReference type="EMBL" id="KUK37199.1"/>
    </source>
</evidence>
<name>A0A101FHQ1_9THEO</name>
<dbReference type="GO" id="GO:0008137">
    <property type="term" value="F:NADH dehydrogenase (ubiquinone) activity"/>
    <property type="evidence" value="ECO:0007669"/>
    <property type="project" value="InterPro"/>
</dbReference>
<dbReference type="Proteomes" id="UP000053326">
    <property type="component" value="Unassembled WGS sequence"/>
</dbReference>
<dbReference type="InterPro" id="IPR012179">
    <property type="entry name" value="NiFe-hyd_3_EchD"/>
</dbReference>